<name>A0A2G0CCP8_9BACT</name>
<dbReference type="InterPro" id="IPR011053">
    <property type="entry name" value="Single_hybrid_motif"/>
</dbReference>
<dbReference type="RefSeq" id="WP_099107407.1">
    <property type="nucleotide sequence ID" value="NZ_JAATJF010000005.1"/>
</dbReference>
<dbReference type="PANTHER" id="PTHR30386:SF18">
    <property type="entry name" value="INNER MEMBRANE PROTEIN YIAV-RELATED"/>
    <property type="match status" value="1"/>
</dbReference>
<dbReference type="OrthoDB" id="9760528at2"/>
<evidence type="ECO:0000313" key="3">
    <source>
        <dbReference type="EMBL" id="PHK97753.1"/>
    </source>
</evidence>
<dbReference type="PANTHER" id="PTHR30386">
    <property type="entry name" value="MEMBRANE FUSION SUBUNIT OF EMRAB-TOLC MULTIDRUG EFFLUX PUMP"/>
    <property type="match status" value="1"/>
</dbReference>
<organism evidence="3 4">
    <name type="scientific">Neolewinella marina</name>
    <dbReference type="NCBI Taxonomy" id="438751"/>
    <lineage>
        <taxon>Bacteria</taxon>
        <taxon>Pseudomonadati</taxon>
        <taxon>Bacteroidota</taxon>
        <taxon>Saprospiria</taxon>
        <taxon>Saprospirales</taxon>
        <taxon>Lewinellaceae</taxon>
        <taxon>Neolewinella</taxon>
    </lineage>
</organism>
<evidence type="ECO:0000256" key="1">
    <source>
        <dbReference type="SAM" id="Coils"/>
    </source>
</evidence>
<reference evidence="3 4" key="1">
    <citation type="submission" date="2017-10" db="EMBL/GenBank/DDBJ databases">
        <title>The draft genome sequence of Lewinella marina KCTC 32374.</title>
        <authorList>
            <person name="Wang K."/>
        </authorList>
    </citation>
    <scope>NUCLEOTIDE SEQUENCE [LARGE SCALE GENOMIC DNA]</scope>
    <source>
        <strain evidence="3 4">MKG-38</strain>
    </source>
</reference>
<feature type="coiled-coil region" evidence="1">
    <location>
        <begin position="175"/>
        <end position="233"/>
    </location>
</feature>
<feature type="transmembrane region" description="Helical" evidence="2">
    <location>
        <begin position="32"/>
        <end position="52"/>
    </location>
</feature>
<dbReference type="AlphaFoldDB" id="A0A2G0CCP8"/>
<dbReference type="InterPro" id="IPR050739">
    <property type="entry name" value="MFP"/>
</dbReference>
<comment type="caution">
    <text evidence="3">The sequence shown here is derived from an EMBL/GenBank/DDBJ whole genome shotgun (WGS) entry which is preliminary data.</text>
</comment>
<accession>A0A2G0CCP8</accession>
<keyword evidence="4" id="KW-1185">Reference proteome</keyword>
<gene>
    <name evidence="3" type="ORF">CGL56_15115</name>
</gene>
<dbReference type="Gene3D" id="2.40.50.100">
    <property type="match status" value="1"/>
</dbReference>
<keyword evidence="2" id="KW-0472">Membrane</keyword>
<keyword evidence="2" id="KW-0812">Transmembrane</keyword>
<dbReference type="Proteomes" id="UP000226437">
    <property type="component" value="Unassembled WGS sequence"/>
</dbReference>
<dbReference type="GO" id="GO:0015562">
    <property type="term" value="F:efflux transmembrane transporter activity"/>
    <property type="evidence" value="ECO:0007669"/>
    <property type="project" value="InterPro"/>
</dbReference>
<dbReference type="PRINTS" id="PR01490">
    <property type="entry name" value="RTXTOXIND"/>
</dbReference>
<evidence type="ECO:0000256" key="2">
    <source>
        <dbReference type="SAM" id="Phobius"/>
    </source>
</evidence>
<keyword evidence="1" id="KW-0175">Coiled coil</keyword>
<dbReference type="SUPFAM" id="SSF51230">
    <property type="entry name" value="Single hybrid motif"/>
    <property type="match status" value="1"/>
</dbReference>
<proteinExistence type="predicted"/>
<sequence>MLNISFNSVNRHVDRDCLPSLRRVENRRSGNVLLRLLTIFSILFLISLFLPWTQHIRATGQVTALQPNQRPQMVQTIIGGQILEWYVREGDLVEEGDTILRLAETKDAYFDTSLLDRTRSQVMAKEMSLQSYQSKIDALANQMEALRESGRLRTEQARNKLQQARLKVASDSMDLEATRLNTEVARNQYERMEELYEQGLKSLTDLENRRVTFQQAQAKLISAENRLLASRNDVINAQVELNAIQAKLRDDLAKASSERYTALSGRFEAEAGVAKLENEFSNYERRTDLYILRAPQSGYITEILAAGIGENLSAGEQVVTIVPANYQLAVEIFVRPIDLPLLNPGQQVNIQFDGWPSIVFSGWPNTSYGTYSGTVVAIDRAINAGGEYRVMVAPDDSEEAWPEALRIGSGASALVLLKDVPLWYEMWRKINGFPADLYVPAATTAPAAPPKIKVPK</sequence>
<dbReference type="EMBL" id="PDLO01000007">
    <property type="protein sequence ID" value="PHK97753.1"/>
    <property type="molecule type" value="Genomic_DNA"/>
</dbReference>
<keyword evidence="2" id="KW-1133">Transmembrane helix</keyword>
<protein>
    <submittedName>
        <fullName evidence="3">Biotin attachment protein</fullName>
    </submittedName>
</protein>
<evidence type="ECO:0000313" key="4">
    <source>
        <dbReference type="Proteomes" id="UP000226437"/>
    </source>
</evidence>